<proteinExistence type="predicted"/>
<evidence type="ECO:0000313" key="4">
    <source>
        <dbReference type="EMBL" id="GKT26298.1"/>
    </source>
</evidence>
<feature type="compositionally biased region" description="Basic and acidic residues" evidence="1">
    <location>
        <begin position="410"/>
        <end position="431"/>
    </location>
</feature>
<keyword evidence="2" id="KW-0812">Transmembrane</keyword>
<dbReference type="PROSITE" id="PS50011">
    <property type="entry name" value="PROTEIN_KINASE_DOM"/>
    <property type="match status" value="1"/>
</dbReference>
<sequence>MTKSDEEIISGPKSNFEVTKCSEKLILKRSLHTIRTKNAGNLAKIDRSLQLFGVCKLPASPFLLLPLSTSIKNSDDCSSISSLNHRVVGSVGELQRTTQSISGKELQCNAYVGIALSLLNAIELLHESHIVHGAISADSLFFRNSKDMDCATEPDGDFCSISLGNYCRAKYLGTKPFVSISEPEPSYIPTELRYSWAPPEEINSKRLSKKSDIWGFGVTMLDIALRGNLREKLTALDCSRTKPDIRELIDKEIQLPRDFPSILTNMICDCLVLTEHGRVSIQSMKKGLFAYILQHSPDPQEEKRRKARERRASFRKTAIFRFFDLIFMYLLGYLYVIKRWILDKLDFVVNKDIFFVSWLFRWIYWILAFIPDSIASHLRLEAMKGRGKGDLKDDIVTVVHKQKEEVKKQLEKRDQLARSQMQRERMVSKELEGEEGSVRVPKRRRSPAIKAELSFIGGVSGILHREGCFEFGQKVVLYDEHIRPVDYFAFCYVNAGSMYLMCSRGKLTVIRFGPHRGEIPKEILFEQSFVKYYPVAYEEDETVFFIPDNSVKIPFCSIEVSSLERDSLNRPRNLRSVKPKRILFADSTCVYKHNVFIGSINGYLARFDMKSRKLYYHRLFDDCVTVLPVEGIHDGNRFFVKVRTPGKHKIATYVFNADKMEVISCKFDIPKAFSAFADSDGLVFGFANDDGSFVDFDGYVAPITCGVGRSLCCVRDRDDKAFFVYLHKDRTVGGKVKYVVELRRISMIPFGEYKRIMKEKLAKVSKKVFCLQRPFCRSTIKTKATFEFSRLSSSPTVRVSYGVHASRLIYVKEIIIGPEQASSDLLEIPRQCANGYIFSYITSTGNNIHVYTVDKTIFKLMTVTISRICEFDETNIDGLGEIGEARYI</sequence>
<name>A0ABQ5K636_9EUKA</name>
<gene>
    <name evidence="4" type="ORF">ADUPG1_013313</name>
</gene>
<protein>
    <recommendedName>
        <fullName evidence="3">Protein kinase domain-containing protein</fullName>
    </recommendedName>
</protein>
<organism evidence="4 5">
    <name type="scientific">Aduncisulcus paluster</name>
    <dbReference type="NCBI Taxonomy" id="2918883"/>
    <lineage>
        <taxon>Eukaryota</taxon>
        <taxon>Metamonada</taxon>
        <taxon>Carpediemonas-like organisms</taxon>
        <taxon>Aduncisulcus</taxon>
    </lineage>
</organism>
<evidence type="ECO:0000259" key="3">
    <source>
        <dbReference type="PROSITE" id="PS50011"/>
    </source>
</evidence>
<keyword evidence="5" id="KW-1185">Reference proteome</keyword>
<feature type="domain" description="Protein kinase" evidence="3">
    <location>
        <begin position="1"/>
        <end position="292"/>
    </location>
</feature>
<dbReference type="SUPFAM" id="SSF56112">
    <property type="entry name" value="Protein kinase-like (PK-like)"/>
    <property type="match status" value="1"/>
</dbReference>
<evidence type="ECO:0000313" key="5">
    <source>
        <dbReference type="Proteomes" id="UP001057375"/>
    </source>
</evidence>
<feature type="transmembrane region" description="Helical" evidence="2">
    <location>
        <begin position="362"/>
        <end position="380"/>
    </location>
</feature>
<evidence type="ECO:0000256" key="2">
    <source>
        <dbReference type="SAM" id="Phobius"/>
    </source>
</evidence>
<dbReference type="Gene3D" id="1.10.510.10">
    <property type="entry name" value="Transferase(Phosphotransferase) domain 1"/>
    <property type="match status" value="1"/>
</dbReference>
<dbReference type="Pfam" id="PF07714">
    <property type="entry name" value="PK_Tyr_Ser-Thr"/>
    <property type="match status" value="1"/>
</dbReference>
<dbReference type="InterPro" id="IPR011009">
    <property type="entry name" value="Kinase-like_dom_sf"/>
</dbReference>
<comment type="caution">
    <text evidence="4">The sequence shown here is derived from an EMBL/GenBank/DDBJ whole genome shotgun (WGS) entry which is preliminary data.</text>
</comment>
<dbReference type="InterPro" id="IPR000719">
    <property type="entry name" value="Prot_kinase_dom"/>
</dbReference>
<dbReference type="Proteomes" id="UP001057375">
    <property type="component" value="Unassembled WGS sequence"/>
</dbReference>
<feature type="region of interest" description="Disordered" evidence="1">
    <location>
        <begin position="410"/>
        <end position="438"/>
    </location>
</feature>
<reference evidence="4" key="1">
    <citation type="submission" date="2022-03" db="EMBL/GenBank/DDBJ databases">
        <title>Draft genome sequence of Aduncisulcus paluster, a free-living microaerophilic Fornicata.</title>
        <authorList>
            <person name="Yuyama I."/>
            <person name="Kume K."/>
            <person name="Tamura T."/>
            <person name="Inagaki Y."/>
            <person name="Hashimoto T."/>
        </authorList>
    </citation>
    <scope>NUCLEOTIDE SEQUENCE</scope>
    <source>
        <strain evidence="4">NY0171</strain>
    </source>
</reference>
<evidence type="ECO:0000256" key="1">
    <source>
        <dbReference type="SAM" id="MobiDB-lite"/>
    </source>
</evidence>
<dbReference type="InterPro" id="IPR001245">
    <property type="entry name" value="Ser-Thr/Tyr_kinase_cat_dom"/>
</dbReference>
<dbReference type="EMBL" id="BQXS01012645">
    <property type="protein sequence ID" value="GKT26298.1"/>
    <property type="molecule type" value="Genomic_DNA"/>
</dbReference>
<feature type="transmembrane region" description="Helical" evidence="2">
    <location>
        <begin position="318"/>
        <end position="342"/>
    </location>
</feature>
<keyword evidence="2" id="KW-0472">Membrane</keyword>
<keyword evidence="2" id="KW-1133">Transmembrane helix</keyword>
<accession>A0ABQ5K636</accession>